<reference evidence="2" key="1">
    <citation type="submission" date="2020-10" db="EMBL/GenBank/DDBJ databases">
        <authorList>
            <person name="Han B."/>
            <person name="Lu T."/>
            <person name="Zhao Q."/>
            <person name="Huang X."/>
            <person name="Zhao Y."/>
        </authorList>
    </citation>
    <scope>NUCLEOTIDE SEQUENCE</scope>
</reference>
<dbReference type="OrthoDB" id="10581412at2759"/>
<comment type="caution">
    <text evidence="2">The sequence shown here is derived from an EMBL/GenBank/DDBJ whole genome shotgun (WGS) entry which is preliminary data.</text>
</comment>
<evidence type="ECO:0000313" key="2">
    <source>
        <dbReference type="EMBL" id="CAD6270168.1"/>
    </source>
</evidence>
<evidence type="ECO:0000313" key="3">
    <source>
        <dbReference type="Proteomes" id="UP000604825"/>
    </source>
</evidence>
<accession>A0A811RK55</accession>
<proteinExistence type="predicted"/>
<sequence>MGRKRRPSSPSTVKQSPQSIGRPGTGTTPATRSRSRAASTAGGEELTWPPASASPADTAASAFLPNSPLPRMPYLLEYDSNGQLCQEEDQSLDPDQELMEPYWKVEQEYFDKLLAEIRKLPTLDSDTATSPDIIQESAADTILQASEFVLGLSSYITGELLRKCSGILMEWSKGTGTILTIAQLICSKSPNVDEWLGGDEYALNAEEKLLALIFRAI</sequence>
<feature type="compositionally biased region" description="Polar residues" evidence="1">
    <location>
        <begin position="8"/>
        <end position="19"/>
    </location>
</feature>
<dbReference type="EMBL" id="CAJGYO010000015">
    <property type="protein sequence ID" value="CAD6270168.1"/>
    <property type="molecule type" value="Genomic_DNA"/>
</dbReference>
<dbReference type="AlphaFoldDB" id="A0A811RK55"/>
<feature type="compositionally biased region" description="Low complexity" evidence="1">
    <location>
        <begin position="21"/>
        <end position="62"/>
    </location>
</feature>
<dbReference type="Proteomes" id="UP000604825">
    <property type="component" value="Unassembled WGS sequence"/>
</dbReference>
<name>A0A811RK55_9POAL</name>
<evidence type="ECO:0000256" key="1">
    <source>
        <dbReference type="SAM" id="MobiDB-lite"/>
    </source>
</evidence>
<protein>
    <submittedName>
        <fullName evidence="2">Uncharacterized protein</fullName>
    </submittedName>
</protein>
<keyword evidence="3" id="KW-1185">Reference proteome</keyword>
<organism evidence="2 3">
    <name type="scientific">Miscanthus lutarioriparius</name>
    <dbReference type="NCBI Taxonomy" id="422564"/>
    <lineage>
        <taxon>Eukaryota</taxon>
        <taxon>Viridiplantae</taxon>
        <taxon>Streptophyta</taxon>
        <taxon>Embryophyta</taxon>
        <taxon>Tracheophyta</taxon>
        <taxon>Spermatophyta</taxon>
        <taxon>Magnoliopsida</taxon>
        <taxon>Liliopsida</taxon>
        <taxon>Poales</taxon>
        <taxon>Poaceae</taxon>
        <taxon>PACMAD clade</taxon>
        <taxon>Panicoideae</taxon>
        <taxon>Andropogonodae</taxon>
        <taxon>Andropogoneae</taxon>
        <taxon>Saccharinae</taxon>
        <taxon>Miscanthus</taxon>
    </lineage>
</organism>
<feature type="region of interest" description="Disordered" evidence="1">
    <location>
        <begin position="1"/>
        <end position="64"/>
    </location>
</feature>
<gene>
    <name evidence="2" type="ORF">NCGR_LOCUS53462</name>
</gene>